<dbReference type="EMBL" id="LQQA01000033">
    <property type="protein sequence ID" value="ORX09739.1"/>
    <property type="molecule type" value="Genomic_DNA"/>
</dbReference>
<reference evidence="3 4" key="1">
    <citation type="submission" date="2016-01" db="EMBL/GenBank/DDBJ databases">
        <title>The new phylogeny of the genus Mycobacterium.</title>
        <authorList>
            <person name="Tarcisio F."/>
            <person name="Conor M."/>
            <person name="Antonella G."/>
            <person name="Elisabetta G."/>
            <person name="Giulia F.S."/>
            <person name="Sara T."/>
            <person name="Anna F."/>
            <person name="Clotilde B."/>
            <person name="Roberto B."/>
            <person name="Veronica D.S."/>
            <person name="Fabio R."/>
            <person name="Monica P."/>
            <person name="Olivier J."/>
            <person name="Enrico T."/>
            <person name="Nicola S."/>
        </authorList>
    </citation>
    <scope>NUCLEOTIDE SEQUENCE [LARGE SCALE GENOMIC DNA]</scope>
    <source>
        <strain evidence="3 4">ATCC 700010</strain>
    </source>
</reference>
<proteinExistence type="predicted"/>
<feature type="compositionally biased region" description="Low complexity" evidence="1">
    <location>
        <begin position="315"/>
        <end position="327"/>
    </location>
</feature>
<organism evidence="3 4">
    <name type="scientific">Mycolicibacterium wolinskyi</name>
    <dbReference type="NCBI Taxonomy" id="59750"/>
    <lineage>
        <taxon>Bacteria</taxon>
        <taxon>Bacillati</taxon>
        <taxon>Actinomycetota</taxon>
        <taxon>Actinomycetes</taxon>
        <taxon>Mycobacteriales</taxon>
        <taxon>Mycobacteriaceae</taxon>
        <taxon>Mycolicibacterium</taxon>
    </lineage>
</organism>
<evidence type="ECO:0000256" key="1">
    <source>
        <dbReference type="SAM" id="MobiDB-lite"/>
    </source>
</evidence>
<comment type="caution">
    <text evidence="3">The sequence shown here is derived from an EMBL/GenBank/DDBJ whole genome shotgun (WGS) entry which is preliminary data.</text>
</comment>
<feature type="compositionally biased region" description="Basic and acidic residues" evidence="1">
    <location>
        <begin position="360"/>
        <end position="389"/>
    </location>
</feature>
<accession>A0A1X2EVE7</accession>
<protein>
    <submittedName>
        <fullName evidence="3">Uncharacterized protein</fullName>
    </submittedName>
</protein>
<feature type="chain" id="PRO_5012349160" evidence="2">
    <location>
        <begin position="29"/>
        <end position="389"/>
    </location>
</feature>
<keyword evidence="2" id="KW-0732">Signal</keyword>
<feature type="compositionally biased region" description="Basic and acidic residues" evidence="1">
    <location>
        <begin position="328"/>
        <end position="349"/>
    </location>
</feature>
<name>A0A1X2EVE7_9MYCO</name>
<sequence length="389" mass="39718">MYARIQSTVLTTLAAAGAAALVAAPVAASPELHGPRLVNAQVQLTASPPLGAIPLAFLRNQVLYCSVICPFVVQGAITVPLAAVQTPVIFLDALAATGSLPRAVGTAAASVTGAANDAAEGIILNDVNRVVPKAFNTLEIAVVQLMRVGSAVLTPAELPDAVNTARETVLAALNQPLPGPGVPVPTETGAETLPEVVAVEAIKVTAAVAFQAGELLVLGVVQTVDAGAQELARSGDPLAAVSAAAAQATEVVDVASDIVSDSVDTAVTNIRGALDNPFRTAGPTTETSRAEVQPASASSADAPPPATRVHREAGRAATRASATAEPSRASDDTKTADRPVRKLVRDVSRTVRSVTGRPADASRKTLQHDKSEDPKENRPTRDRSDKRAG</sequence>
<feature type="region of interest" description="Disordered" evidence="1">
    <location>
        <begin position="274"/>
        <end position="389"/>
    </location>
</feature>
<gene>
    <name evidence="3" type="ORF">AWC31_05805</name>
</gene>
<dbReference type="AlphaFoldDB" id="A0A1X2EVE7"/>
<evidence type="ECO:0000256" key="2">
    <source>
        <dbReference type="SAM" id="SignalP"/>
    </source>
</evidence>
<feature type="signal peptide" evidence="2">
    <location>
        <begin position="1"/>
        <end position="28"/>
    </location>
</feature>
<dbReference type="Proteomes" id="UP000193964">
    <property type="component" value="Unassembled WGS sequence"/>
</dbReference>
<evidence type="ECO:0000313" key="3">
    <source>
        <dbReference type="EMBL" id="ORX09739.1"/>
    </source>
</evidence>
<evidence type="ECO:0000313" key="4">
    <source>
        <dbReference type="Proteomes" id="UP000193964"/>
    </source>
</evidence>